<dbReference type="Gene3D" id="3.40.309.10">
    <property type="entry name" value="Aldehyde Dehydrogenase, Chain A, domain 2"/>
    <property type="match status" value="1"/>
</dbReference>
<protein>
    <submittedName>
        <fullName evidence="3">Aldehyde dehydrogenase (NADP(+))</fullName>
    </submittedName>
</protein>
<reference evidence="4" key="1">
    <citation type="journal article" date="2019" name="Int. J. Syst. Evol. Microbiol.">
        <title>The Global Catalogue of Microorganisms (GCM) 10K type strain sequencing project: providing services to taxonomists for standard genome sequencing and annotation.</title>
        <authorList>
            <consortium name="The Broad Institute Genomics Platform"/>
            <consortium name="The Broad Institute Genome Sequencing Center for Infectious Disease"/>
            <person name="Wu L."/>
            <person name="Ma J."/>
        </authorList>
    </citation>
    <scope>NUCLEOTIDE SEQUENCE [LARGE SCALE GENOMIC DNA]</scope>
    <source>
        <strain evidence="4">CCTCC AB 2017081</strain>
    </source>
</reference>
<evidence type="ECO:0000259" key="2">
    <source>
        <dbReference type="Pfam" id="PF00171"/>
    </source>
</evidence>
<dbReference type="InterPro" id="IPR016163">
    <property type="entry name" value="Ald_DH_C"/>
</dbReference>
<name>A0ABV7ZBP3_9DEIO</name>
<dbReference type="Pfam" id="PF00171">
    <property type="entry name" value="Aldedh"/>
    <property type="match status" value="1"/>
</dbReference>
<organism evidence="3 4">
    <name type="scientific">Deinococcus rufus</name>
    <dbReference type="NCBI Taxonomy" id="2136097"/>
    <lineage>
        <taxon>Bacteria</taxon>
        <taxon>Thermotogati</taxon>
        <taxon>Deinococcota</taxon>
        <taxon>Deinococci</taxon>
        <taxon>Deinococcales</taxon>
        <taxon>Deinococcaceae</taxon>
        <taxon>Deinococcus</taxon>
    </lineage>
</organism>
<sequence>MTVREFRGMNPATGEALEPAYPVTDAVALDAIVQAASDAARSYGESTGAVRSEFLTAAAANLEALGDDIVARAMLETALPEARLRGELARTANQLRLFARVAAEGSWVEARLDSPDAARTPPKPDLRSMRVPLGPVVVFGASNFPLAFSVAGGDTASALAAGCPVVVKAHPAHPGTSALAAQALSDAARDSGLPSGVFGIVYDDGHDAGLTLTRHPLVQAVAFTGSRAGGLALLRAAQERPVPVPVYAEMSSVNPVVFTSAGIERGGAGLAAALATSISGSGGQLCTQPGLLFVPSGEAGDAFLNATAAQLDSTPACTLLTGGIQAAFNQGTSGVRAHSGVRAITTGTPSDTGATAQLYSVAARDFTPALESEVFGPVSLAVRYDDVAEVTALMRGLEGQLTATLHAAPDELPALADLLAALQDRAGRVLFGGFPTGVEVGHATVHGGPYPATTVGAGTSVGTHAITRFTRLLAYQNFPDAALPPALQAANPLGLLRLIDGDWSQRQRPD</sequence>
<dbReference type="InterPro" id="IPR015590">
    <property type="entry name" value="Aldehyde_DH_dom"/>
</dbReference>
<gene>
    <name evidence="3" type="ORF">ACFOSB_16715</name>
</gene>
<evidence type="ECO:0000313" key="4">
    <source>
        <dbReference type="Proteomes" id="UP001595803"/>
    </source>
</evidence>
<dbReference type="EMBL" id="JBHRZG010000024">
    <property type="protein sequence ID" value="MFC3834498.1"/>
    <property type="molecule type" value="Genomic_DNA"/>
</dbReference>
<dbReference type="RefSeq" id="WP_380103095.1">
    <property type="nucleotide sequence ID" value="NZ_JBHRZG010000024.1"/>
</dbReference>
<dbReference type="PANTHER" id="PTHR43353:SF3">
    <property type="entry name" value="ALDEHYDE DEHYDROGENASE-RELATED"/>
    <property type="match status" value="1"/>
</dbReference>
<dbReference type="SUPFAM" id="SSF53720">
    <property type="entry name" value="ALDH-like"/>
    <property type="match status" value="1"/>
</dbReference>
<keyword evidence="4" id="KW-1185">Reference proteome</keyword>
<dbReference type="PANTHER" id="PTHR43353">
    <property type="entry name" value="SUCCINATE-SEMIALDEHYDE DEHYDROGENASE, MITOCHONDRIAL"/>
    <property type="match status" value="1"/>
</dbReference>
<dbReference type="CDD" id="cd07129">
    <property type="entry name" value="ALDH_KGSADH"/>
    <property type="match status" value="1"/>
</dbReference>
<evidence type="ECO:0000256" key="1">
    <source>
        <dbReference type="ARBA" id="ARBA00023002"/>
    </source>
</evidence>
<proteinExistence type="predicted"/>
<dbReference type="InterPro" id="IPR016162">
    <property type="entry name" value="Ald_DH_N"/>
</dbReference>
<feature type="domain" description="Aldehyde dehydrogenase" evidence="2">
    <location>
        <begin position="6"/>
        <end position="408"/>
    </location>
</feature>
<dbReference type="Proteomes" id="UP001595803">
    <property type="component" value="Unassembled WGS sequence"/>
</dbReference>
<keyword evidence="1" id="KW-0560">Oxidoreductase</keyword>
<dbReference type="InterPro" id="IPR050740">
    <property type="entry name" value="Aldehyde_DH_Superfamily"/>
</dbReference>
<evidence type="ECO:0000313" key="3">
    <source>
        <dbReference type="EMBL" id="MFC3834498.1"/>
    </source>
</evidence>
<accession>A0ABV7ZBP3</accession>
<dbReference type="Gene3D" id="3.40.605.10">
    <property type="entry name" value="Aldehyde Dehydrogenase, Chain A, domain 1"/>
    <property type="match status" value="1"/>
</dbReference>
<dbReference type="InterPro" id="IPR016161">
    <property type="entry name" value="Ald_DH/histidinol_DH"/>
</dbReference>
<comment type="caution">
    <text evidence="3">The sequence shown here is derived from an EMBL/GenBank/DDBJ whole genome shotgun (WGS) entry which is preliminary data.</text>
</comment>
<dbReference type="InterPro" id="IPR044151">
    <property type="entry name" value="ALDH_KGSADH"/>
</dbReference>